<keyword evidence="3" id="KW-0804">Transcription</keyword>
<dbReference type="InterPro" id="IPR046348">
    <property type="entry name" value="SIS_dom_sf"/>
</dbReference>
<dbReference type="InterPro" id="IPR047640">
    <property type="entry name" value="RpiR-like"/>
</dbReference>
<dbReference type="Pfam" id="PF01380">
    <property type="entry name" value="SIS"/>
    <property type="match status" value="1"/>
</dbReference>
<dbReference type="InterPro" id="IPR035472">
    <property type="entry name" value="RpiR-like_SIS"/>
</dbReference>
<dbReference type="GO" id="GO:0097367">
    <property type="term" value="F:carbohydrate derivative binding"/>
    <property type="evidence" value="ECO:0007669"/>
    <property type="project" value="InterPro"/>
</dbReference>
<dbReference type="CDD" id="cd05013">
    <property type="entry name" value="SIS_RpiR"/>
    <property type="match status" value="1"/>
</dbReference>
<keyword evidence="1" id="KW-0805">Transcription regulation</keyword>
<evidence type="ECO:0000256" key="2">
    <source>
        <dbReference type="ARBA" id="ARBA00023125"/>
    </source>
</evidence>
<dbReference type="PANTHER" id="PTHR30514">
    <property type="entry name" value="GLUCOKINASE"/>
    <property type="match status" value="1"/>
</dbReference>
<dbReference type="SUPFAM" id="SSF46689">
    <property type="entry name" value="Homeodomain-like"/>
    <property type="match status" value="1"/>
</dbReference>
<gene>
    <name evidence="6" type="ORF">SAMN04489751_3212</name>
</gene>
<dbReference type="STRING" id="629680.SAMN04489751_3212"/>
<organism evidence="6 7">
    <name type="scientific">Brevibacterium sandarakinum</name>
    <dbReference type="NCBI Taxonomy" id="629680"/>
    <lineage>
        <taxon>Bacteria</taxon>
        <taxon>Bacillati</taxon>
        <taxon>Actinomycetota</taxon>
        <taxon>Actinomycetes</taxon>
        <taxon>Micrococcales</taxon>
        <taxon>Brevibacteriaceae</taxon>
        <taxon>Brevibacterium</taxon>
    </lineage>
</organism>
<dbReference type="PROSITE" id="PS51464">
    <property type="entry name" value="SIS"/>
    <property type="match status" value="1"/>
</dbReference>
<feature type="domain" description="HTH rpiR-type" evidence="4">
    <location>
        <begin position="19"/>
        <end position="95"/>
    </location>
</feature>
<name>A0A1H1W1T9_BRESA</name>
<dbReference type="SUPFAM" id="SSF53697">
    <property type="entry name" value="SIS domain"/>
    <property type="match status" value="1"/>
</dbReference>
<dbReference type="GO" id="GO:1901135">
    <property type="term" value="P:carbohydrate derivative metabolic process"/>
    <property type="evidence" value="ECO:0007669"/>
    <property type="project" value="InterPro"/>
</dbReference>
<proteinExistence type="predicted"/>
<dbReference type="RefSeq" id="WP_197679629.1">
    <property type="nucleotide sequence ID" value="NZ_LT629739.1"/>
</dbReference>
<dbReference type="InterPro" id="IPR000281">
    <property type="entry name" value="HTH_RpiR"/>
</dbReference>
<dbReference type="Proteomes" id="UP000199700">
    <property type="component" value="Chromosome"/>
</dbReference>
<keyword evidence="7" id="KW-1185">Reference proteome</keyword>
<accession>A0A1H1W1T9</accession>
<dbReference type="GO" id="GO:0003700">
    <property type="term" value="F:DNA-binding transcription factor activity"/>
    <property type="evidence" value="ECO:0007669"/>
    <property type="project" value="InterPro"/>
</dbReference>
<dbReference type="InterPro" id="IPR036388">
    <property type="entry name" value="WH-like_DNA-bd_sf"/>
</dbReference>
<dbReference type="Gene3D" id="1.10.10.10">
    <property type="entry name" value="Winged helix-like DNA-binding domain superfamily/Winged helix DNA-binding domain"/>
    <property type="match status" value="1"/>
</dbReference>
<feature type="domain" description="SIS" evidence="5">
    <location>
        <begin position="143"/>
        <end position="283"/>
    </location>
</feature>
<evidence type="ECO:0000256" key="1">
    <source>
        <dbReference type="ARBA" id="ARBA00023015"/>
    </source>
</evidence>
<reference evidence="6" key="1">
    <citation type="submission" date="2016-10" db="EMBL/GenBank/DDBJ databases">
        <authorList>
            <person name="Varghese N."/>
            <person name="Submissions S."/>
        </authorList>
    </citation>
    <scope>NUCLEOTIDE SEQUENCE [LARGE SCALE GENOMIC DNA]</scope>
    <source>
        <strain evidence="6">DSM 22082</strain>
    </source>
</reference>
<dbReference type="PANTHER" id="PTHR30514:SF1">
    <property type="entry name" value="HTH-TYPE TRANSCRIPTIONAL REGULATOR HEXR-RELATED"/>
    <property type="match status" value="1"/>
</dbReference>
<dbReference type="Gene3D" id="3.40.50.10490">
    <property type="entry name" value="Glucose-6-phosphate isomerase like protein, domain 1"/>
    <property type="match status" value="1"/>
</dbReference>
<evidence type="ECO:0000313" key="6">
    <source>
        <dbReference type="EMBL" id="SDS91077.1"/>
    </source>
</evidence>
<keyword evidence="2 6" id="KW-0238">DNA-binding</keyword>
<evidence type="ECO:0000259" key="4">
    <source>
        <dbReference type="PROSITE" id="PS51071"/>
    </source>
</evidence>
<dbReference type="InterPro" id="IPR001347">
    <property type="entry name" value="SIS_dom"/>
</dbReference>
<dbReference type="Pfam" id="PF01418">
    <property type="entry name" value="HTH_6"/>
    <property type="match status" value="1"/>
</dbReference>
<dbReference type="PROSITE" id="PS51071">
    <property type="entry name" value="HTH_RPIR"/>
    <property type="match status" value="1"/>
</dbReference>
<evidence type="ECO:0000259" key="5">
    <source>
        <dbReference type="PROSITE" id="PS51464"/>
    </source>
</evidence>
<evidence type="ECO:0000313" key="7">
    <source>
        <dbReference type="Proteomes" id="UP000199700"/>
    </source>
</evidence>
<protein>
    <submittedName>
        <fullName evidence="6">DNA-binding transcriptional regulator, MurR/RpiR family, contains HTH and SIS domains</fullName>
    </submittedName>
</protein>
<dbReference type="InterPro" id="IPR009057">
    <property type="entry name" value="Homeodomain-like_sf"/>
</dbReference>
<dbReference type="AlphaFoldDB" id="A0A1H1W1T9"/>
<evidence type="ECO:0000256" key="3">
    <source>
        <dbReference type="ARBA" id="ARBA00023163"/>
    </source>
</evidence>
<dbReference type="EMBL" id="LT629739">
    <property type="protein sequence ID" value="SDS91077.1"/>
    <property type="molecule type" value="Genomic_DNA"/>
</dbReference>
<dbReference type="GO" id="GO:0003677">
    <property type="term" value="F:DNA binding"/>
    <property type="evidence" value="ECO:0007669"/>
    <property type="project" value="UniProtKB-KW"/>
</dbReference>
<sequence>MGAVRGSAGTTAVSSAAPASVLARLRSLVPTLSRGPAAVGRAVLDDPRQTVPMTVQQLATHSQASEASVIRLAQAAGCSGYREFRTLLAAAAAQEEVSRPSGLPADISAGDDPVVVVAKLAAEERQALADTAASLDIAALEAAADAIVAARRLVIAGIGASGLVAEDLSTKLERIGLTARAVTEGHMAMTLTVLMEPDELLVAISASGETTDIIEPLAAAREAGVPTVALTVRPRSTLTSADHVLIGVAARESGMRSAAMSSRTGQLFIVDVLFTLVFQRCGARARDAVGTSHRRLAPRRRKAGNPS</sequence>